<sequence>MKRFILNAEAPMTIPTADFIALCNRIGADPEFTRAGGGNSSAKTGTTLRIKPSGVPLATLREEDLIPLDIPTLLNALHSPAPEGGDPVRAAAERAQLGHHDRRPSVEILFHALIPDPLVLHLHPLTANAVTCNARGAALTEKIFGDQAIWVDYTDPGIPLALEVERQREAFQAHHHKQPPRITMLGNHGVIVSGATVEEVDERVHFLTASIRAAIERAATNMEERCRHIASHFKGATGAAAVAIAADEAARSDSERDAGPVSRGPLIPDQIVYAGSLPLLLDRNDTEEVVGAKTALYRAQHGRLPIVAVIPATAVIARGDSQGSADNALAVFLDALRVAREADLLGKVRVMDEEERCFIEHWEAESYRRQVASTGLP</sequence>
<evidence type="ECO:0000313" key="2">
    <source>
        <dbReference type="EMBL" id="EJF47858.1"/>
    </source>
</evidence>
<keyword evidence="3" id="KW-1185">Reference proteome</keyword>
<comment type="caution">
    <text evidence="2">The sequence shown here is derived from an EMBL/GenBank/DDBJ whole genome shotgun (WGS) entry which is preliminary data.</text>
</comment>
<dbReference type="EMBL" id="AKFS01000071">
    <property type="protein sequence ID" value="EJF47858.1"/>
    <property type="molecule type" value="Genomic_DNA"/>
</dbReference>
<dbReference type="Pfam" id="PF00596">
    <property type="entry name" value="Aldolase_II"/>
    <property type="match status" value="1"/>
</dbReference>
<protein>
    <submittedName>
        <fullName evidence="2">Class II aldolase/adducin N-terminal domain protein</fullName>
    </submittedName>
</protein>
<dbReference type="PATRIC" id="fig|1125717.3.peg.461"/>
<proteinExistence type="predicted"/>
<dbReference type="OrthoDB" id="9774430at2"/>
<dbReference type="SUPFAM" id="SSF53639">
    <property type="entry name" value="AraD/HMP-PK domain-like"/>
    <property type="match status" value="1"/>
</dbReference>
<gene>
    <name evidence="2" type="ORF">HMPREF1317_0248</name>
</gene>
<evidence type="ECO:0000259" key="1">
    <source>
        <dbReference type="SMART" id="SM01007"/>
    </source>
</evidence>
<reference evidence="2 3" key="1">
    <citation type="submission" date="2012-05" db="EMBL/GenBank/DDBJ databases">
        <authorList>
            <person name="Harkins D.M."/>
            <person name="Madupu R."/>
            <person name="Durkin A.S."/>
            <person name="Torralba M."/>
            <person name="Methe B."/>
            <person name="Sutton G.G."/>
            <person name="Nelson K.E."/>
        </authorList>
    </citation>
    <scope>NUCLEOTIDE SEQUENCE [LARGE SCALE GENOMIC DNA]</scope>
    <source>
        <strain evidence="2 3">F0490</strain>
    </source>
</reference>
<dbReference type="RefSeq" id="WP_005868449.1">
    <property type="nucleotide sequence ID" value="NZ_AKFS01000071.1"/>
</dbReference>
<dbReference type="Gene3D" id="3.40.225.10">
    <property type="entry name" value="Class II aldolase/adducin N-terminal domain"/>
    <property type="match status" value="1"/>
</dbReference>
<name>J1HQG5_9ACTO</name>
<dbReference type="SMART" id="SM01007">
    <property type="entry name" value="Aldolase_II"/>
    <property type="match status" value="1"/>
</dbReference>
<accession>J1HQG5</accession>
<dbReference type="InterPro" id="IPR036409">
    <property type="entry name" value="Aldolase_II/adducin_N_sf"/>
</dbReference>
<evidence type="ECO:0000313" key="3">
    <source>
        <dbReference type="Proteomes" id="UP000004578"/>
    </source>
</evidence>
<feature type="domain" description="Class II aldolase/adducin N-terminal" evidence="1">
    <location>
        <begin position="18"/>
        <end position="215"/>
    </location>
</feature>
<dbReference type="AlphaFoldDB" id="J1HQG5"/>
<dbReference type="Proteomes" id="UP000004578">
    <property type="component" value="Unassembled WGS sequence"/>
</dbReference>
<organism evidence="2 3">
    <name type="scientific">Schaalia georgiae F0490</name>
    <dbReference type="NCBI Taxonomy" id="1125717"/>
    <lineage>
        <taxon>Bacteria</taxon>
        <taxon>Bacillati</taxon>
        <taxon>Actinomycetota</taxon>
        <taxon>Actinomycetes</taxon>
        <taxon>Actinomycetales</taxon>
        <taxon>Actinomycetaceae</taxon>
        <taxon>Schaalia</taxon>
    </lineage>
</organism>
<dbReference type="InterPro" id="IPR001303">
    <property type="entry name" value="Aldolase_II/adducin_N"/>
</dbReference>